<dbReference type="InterPro" id="IPR036928">
    <property type="entry name" value="AS_sf"/>
</dbReference>
<accession>A0A9P4PY02</accession>
<evidence type="ECO:0000313" key="2">
    <source>
        <dbReference type="EMBL" id="KAF2715895.1"/>
    </source>
</evidence>
<dbReference type="Proteomes" id="UP000799441">
    <property type="component" value="Unassembled WGS sequence"/>
</dbReference>
<name>A0A9P4PY02_9PEZI</name>
<proteinExistence type="predicted"/>
<protein>
    <submittedName>
        <fullName evidence="2">Amidase signature enzyme</fullName>
    </submittedName>
</protein>
<dbReference type="InterPro" id="IPR023631">
    <property type="entry name" value="Amidase_dom"/>
</dbReference>
<reference evidence="2" key="1">
    <citation type="journal article" date="2020" name="Stud. Mycol.">
        <title>101 Dothideomycetes genomes: a test case for predicting lifestyles and emergence of pathogens.</title>
        <authorList>
            <person name="Haridas S."/>
            <person name="Albert R."/>
            <person name="Binder M."/>
            <person name="Bloem J."/>
            <person name="Labutti K."/>
            <person name="Salamov A."/>
            <person name="Andreopoulos B."/>
            <person name="Baker S."/>
            <person name="Barry K."/>
            <person name="Bills G."/>
            <person name="Bluhm B."/>
            <person name="Cannon C."/>
            <person name="Castanera R."/>
            <person name="Culley D."/>
            <person name="Daum C."/>
            <person name="Ezra D."/>
            <person name="Gonzalez J."/>
            <person name="Henrissat B."/>
            <person name="Kuo A."/>
            <person name="Liang C."/>
            <person name="Lipzen A."/>
            <person name="Lutzoni F."/>
            <person name="Magnuson J."/>
            <person name="Mondo S."/>
            <person name="Nolan M."/>
            <person name="Ohm R."/>
            <person name="Pangilinan J."/>
            <person name="Park H.-J."/>
            <person name="Ramirez L."/>
            <person name="Alfaro M."/>
            <person name="Sun H."/>
            <person name="Tritt A."/>
            <person name="Yoshinaga Y."/>
            <person name="Zwiers L.-H."/>
            <person name="Turgeon B."/>
            <person name="Goodwin S."/>
            <person name="Spatafora J."/>
            <person name="Crous P."/>
            <person name="Grigoriev I."/>
        </authorList>
    </citation>
    <scope>NUCLEOTIDE SEQUENCE</scope>
    <source>
        <strain evidence="2">CBS 116435</strain>
    </source>
</reference>
<dbReference type="Gene3D" id="3.90.1300.10">
    <property type="entry name" value="Amidase signature (AS) domain"/>
    <property type="match status" value="1"/>
</dbReference>
<dbReference type="OrthoDB" id="566138at2759"/>
<organism evidence="2 3">
    <name type="scientific">Polychaeton citri CBS 116435</name>
    <dbReference type="NCBI Taxonomy" id="1314669"/>
    <lineage>
        <taxon>Eukaryota</taxon>
        <taxon>Fungi</taxon>
        <taxon>Dikarya</taxon>
        <taxon>Ascomycota</taxon>
        <taxon>Pezizomycotina</taxon>
        <taxon>Dothideomycetes</taxon>
        <taxon>Dothideomycetidae</taxon>
        <taxon>Capnodiales</taxon>
        <taxon>Capnodiaceae</taxon>
        <taxon>Polychaeton</taxon>
    </lineage>
</organism>
<dbReference type="EMBL" id="MU003932">
    <property type="protein sequence ID" value="KAF2715895.1"/>
    <property type="molecule type" value="Genomic_DNA"/>
</dbReference>
<comment type="caution">
    <text evidence="2">The sequence shown here is derived from an EMBL/GenBank/DDBJ whole genome shotgun (WGS) entry which is preliminary data.</text>
</comment>
<keyword evidence="3" id="KW-1185">Reference proteome</keyword>
<feature type="domain" description="Amidase" evidence="1">
    <location>
        <begin position="53"/>
        <end position="286"/>
    </location>
</feature>
<dbReference type="PANTHER" id="PTHR42678:SF34">
    <property type="entry name" value="OS04G0183300 PROTEIN"/>
    <property type="match status" value="1"/>
</dbReference>
<dbReference type="Pfam" id="PF01425">
    <property type="entry name" value="Amidase"/>
    <property type="match status" value="1"/>
</dbReference>
<dbReference type="SUPFAM" id="SSF75304">
    <property type="entry name" value="Amidase signature (AS) enzymes"/>
    <property type="match status" value="1"/>
</dbReference>
<dbReference type="PANTHER" id="PTHR42678">
    <property type="entry name" value="AMIDASE"/>
    <property type="match status" value="1"/>
</dbReference>
<gene>
    <name evidence="2" type="ORF">K431DRAFT_342280</name>
</gene>
<sequence>MHFQKLLATPALLSSTTIASSLVSHDRYPALINATIDDISSDLSRGLFTSRDLINPGALAIAAHLNNLRANGTIFGPLHEIPVLLKDNIATNDKLNNTAGSYSLLGAKVSRDSTVVAKLWEASRVVLGKANLAQRAITRSMNATDSGSAYGGQVYVAYHQAQDPRGSSSGSAVAAALGLAGATLGTETESSIISPSNRGNVVGISPTVGLTSRYLVVPVSEHQDTIGPIARTVKDAALILEAIAGGDSRDNYTSAIPHNGSIPKYSAACKRGALHGRRIAQIKDELGATIVTANFTRYEAWQNDKIETVAGNANFPINVAKYFAELSYNPYNLTSLAEITGFTHGFPEEDWPAKDTGDCDGPDGVLPQGWDNTDPRWTRSDAILLPRYLLAPYVPSLVGSPTISVPLGHYLSNVSVVKDGLVFFLGAKWSGEQLVGFAYNYEQLTQHGSEVQP</sequence>
<evidence type="ECO:0000313" key="3">
    <source>
        <dbReference type="Proteomes" id="UP000799441"/>
    </source>
</evidence>
<evidence type="ECO:0000259" key="1">
    <source>
        <dbReference type="Pfam" id="PF01425"/>
    </source>
</evidence>
<dbReference type="AlphaFoldDB" id="A0A9P4PY02"/>